<dbReference type="Proteomes" id="UP000509597">
    <property type="component" value="Chromosome"/>
</dbReference>
<gene>
    <name evidence="3" type="ORF">HQ393_04615</name>
</gene>
<keyword evidence="2" id="KW-0472">Membrane</keyword>
<feature type="transmembrane region" description="Helical" evidence="2">
    <location>
        <begin position="96"/>
        <end position="115"/>
    </location>
</feature>
<accession>A0A7H9BJ61</accession>
<evidence type="ECO:0000313" key="3">
    <source>
        <dbReference type="EMBL" id="QLG87594.1"/>
    </source>
</evidence>
<keyword evidence="4" id="KW-1185">Reference proteome</keyword>
<keyword evidence="2" id="KW-0812">Transmembrane</keyword>
<evidence type="ECO:0000256" key="1">
    <source>
        <dbReference type="SAM" id="MobiDB-lite"/>
    </source>
</evidence>
<protein>
    <submittedName>
        <fullName evidence="3">Uncharacterized protein</fullName>
    </submittedName>
</protein>
<proteinExistence type="predicted"/>
<evidence type="ECO:0000313" key="4">
    <source>
        <dbReference type="Proteomes" id="UP000509597"/>
    </source>
</evidence>
<sequence length="119" mass="11915">MAIIPGIDDSPNPTGFASSLLSGLGQPLAAGLQALAGGPTSAEQKFSGSNNPIFGADWAVNFSGTQKVNTGPKGSTGASQPDGNGNITGSQGFTGFNSPLIIGVVVLGFVAVIWLKKKR</sequence>
<dbReference type="EMBL" id="CP058627">
    <property type="protein sequence ID" value="QLG87594.1"/>
    <property type="molecule type" value="Genomic_DNA"/>
</dbReference>
<feature type="region of interest" description="Disordered" evidence="1">
    <location>
        <begin position="65"/>
        <end position="90"/>
    </location>
</feature>
<dbReference type="RefSeq" id="WP_179357676.1">
    <property type="nucleotide sequence ID" value="NZ_CP058627.1"/>
</dbReference>
<name>A0A7H9BJ61_9NEIS</name>
<keyword evidence="2" id="KW-1133">Transmembrane helix</keyword>
<evidence type="ECO:0000256" key="2">
    <source>
        <dbReference type="SAM" id="Phobius"/>
    </source>
</evidence>
<organism evidence="3 4">
    <name type="scientific">Chitinibacter bivalviorum</name>
    <dbReference type="NCBI Taxonomy" id="2739434"/>
    <lineage>
        <taxon>Bacteria</taxon>
        <taxon>Pseudomonadati</taxon>
        <taxon>Pseudomonadota</taxon>
        <taxon>Betaproteobacteria</taxon>
        <taxon>Neisseriales</taxon>
        <taxon>Chitinibacteraceae</taxon>
        <taxon>Chitinibacter</taxon>
    </lineage>
</organism>
<reference evidence="3 4" key="1">
    <citation type="submission" date="2020-07" db="EMBL/GenBank/DDBJ databases">
        <title>Complete genome sequence of Chitinibacter sp. 2T18.</title>
        <authorList>
            <person name="Bae J.-W."/>
            <person name="Choi J.-W."/>
        </authorList>
    </citation>
    <scope>NUCLEOTIDE SEQUENCE [LARGE SCALE GENOMIC DNA]</scope>
    <source>
        <strain evidence="3 4">2T18</strain>
    </source>
</reference>
<dbReference type="KEGG" id="chiz:HQ393_04615"/>
<dbReference type="AlphaFoldDB" id="A0A7H9BJ61"/>